<dbReference type="PANTHER" id="PTHR13743">
    <property type="entry name" value="BEIGE/BEACH-RELATED"/>
    <property type="match status" value="1"/>
</dbReference>
<dbReference type="InterPro" id="IPR023362">
    <property type="entry name" value="PH-BEACH_dom"/>
</dbReference>
<dbReference type="PROSITE" id="PS51783">
    <property type="entry name" value="PH_BEACH"/>
    <property type="match status" value="1"/>
</dbReference>
<dbReference type="Pfam" id="PF02138">
    <property type="entry name" value="Beach"/>
    <property type="match status" value="1"/>
</dbReference>
<dbReference type="SMART" id="SM01026">
    <property type="entry name" value="Beach"/>
    <property type="match status" value="1"/>
</dbReference>
<name>A0A7S1TI36_9RHOD</name>
<dbReference type="Gene3D" id="1.10.1540.10">
    <property type="entry name" value="BEACH domain"/>
    <property type="match status" value="1"/>
</dbReference>
<dbReference type="Pfam" id="PF25400">
    <property type="entry name" value="PH_FAN"/>
    <property type="match status" value="1"/>
</dbReference>
<dbReference type="InterPro" id="IPR057496">
    <property type="entry name" value="FAN-like_PH"/>
</dbReference>
<evidence type="ECO:0008006" key="4">
    <source>
        <dbReference type="Google" id="ProtNLM"/>
    </source>
</evidence>
<dbReference type="SUPFAM" id="SSF81837">
    <property type="entry name" value="BEACH domain"/>
    <property type="match status" value="1"/>
</dbReference>
<dbReference type="CDD" id="cd06071">
    <property type="entry name" value="Beach"/>
    <property type="match status" value="1"/>
</dbReference>
<dbReference type="EMBL" id="HBGH01015579">
    <property type="protein sequence ID" value="CAD9236593.1"/>
    <property type="molecule type" value="Transcribed_RNA"/>
</dbReference>
<evidence type="ECO:0000259" key="2">
    <source>
        <dbReference type="PROSITE" id="PS51783"/>
    </source>
</evidence>
<evidence type="ECO:0000259" key="1">
    <source>
        <dbReference type="PROSITE" id="PS50197"/>
    </source>
</evidence>
<gene>
    <name evidence="3" type="ORF">CCAE0312_LOCUS8689</name>
</gene>
<dbReference type="InterPro" id="IPR015943">
    <property type="entry name" value="WD40/YVTN_repeat-like_dom_sf"/>
</dbReference>
<dbReference type="AlphaFoldDB" id="A0A7S1TI36"/>
<feature type="domain" description="BEACH-type PH" evidence="2">
    <location>
        <begin position="201"/>
        <end position="298"/>
    </location>
</feature>
<protein>
    <recommendedName>
        <fullName evidence="4">BEACH domain-containing protein</fullName>
    </recommendedName>
</protein>
<dbReference type="InterPro" id="IPR050865">
    <property type="entry name" value="BEACH_Domain"/>
</dbReference>
<dbReference type="SUPFAM" id="SSF50978">
    <property type="entry name" value="WD40 repeat-like"/>
    <property type="match status" value="1"/>
</dbReference>
<organism evidence="3">
    <name type="scientific">Compsopogon caeruleus</name>
    <dbReference type="NCBI Taxonomy" id="31354"/>
    <lineage>
        <taxon>Eukaryota</taxon>
        <taxon>Rhodophyta</taxon>
        <taxon>Compsopogonophyceae</taxon>
        <taxon>Compsopogonales</taxon>
        <taxon>Compsopogonaceae</taxon>
        <taxon>Compsopogon</taxon>
    </lineage>
</organism>
<dbReference type="InterPro" id="IPR036372">
    <property type="entry name" value="BEACH_dom_sf"/>
</dbReference>
<dbReference type="InterPro" id="IPR036322">
    <property type="entry name" value="WD40_repeat_dom_sf"/>
</dbReference>
<proteinExistence type="predicted"/>
<dbReference type="InterPro" id="IPR000409">
    <property type="entry name" value="BEACH_dom"/>
</dbReference>
<dbReference type="PANTHER" id="PTHR13743:SF123">
    <property type="entry name" value="PROTEIN FAN"/>
    <property type="match status" value="1"/>
</dbReference>
<dbReference type="Gene3D" id="2.130.10.10">
    <property type="entry name" value="YVTN repeat-like/Quinoprotein amine dehydrogenase"/>
    <property type="match status" value="1"/>
</dbReference>
<feature type="domain" description="BEACH" evidence="1">
    <location>
        <begin position="304"/>
        <end position="603"/>
    </location>
</feature>
<reference evidence="3" key="1">
    <citation type="submission" date="2021-01" db="EMBL/GenBank/DDBJ databases">
        <authorList>
            <person name="Corre E."/>
            <person name="Pelletier E."/>
            <person name="Niang G."/>
            <person name="Scheremetjew M."/>
            <person name="Finn R."/>
            <person name="Kale V."/>
            <person name="Holt S."/>
            <person name="Cochrane G."/>
            <person name="Meng A."/>
            <person name="Brown T."/>
            <person name="Cohen L."/>
        </authorList>
    </citation>
    <scope>NUCLEOTIDE SEQUENCE</scope>
    <source>
        <strain evidence="3">SAG 36.94</strain>
    </source>
</reference>
<accession>A0A7S1TI36</accession>
<dbReference type="PROSITE" id="PS50197">
    <property type="entry name" value="BEACH"/>
    <property type="match status" value="1"/>
</dbReference>
<sequence length="959" mass="107093">MIVERFSGLLLEEGEVLLLDVAADEVGSRSGDGEVEITPGRFRVGSRNVFFDPEDWTYPIVRIALEDLRVREDDRHSALRDESNWSTPGKWGMELWLSHVEFNGENALRINAKRYLELKRMGLSHPYVLVNGVTEFVFEPRFGQGRLVRNLVFHLLELANMKSPGTTEFLRRRMRDKKVEELIRAFEQSFAFDIAFLELGVDEALPRIEMPITVIHPLCSVFGRLWVTDQNLYFMPIHRQRFAVERKPLNLVDSVQLSFYGKEDRALEISFSSISSMPAATYAFESSTARDAALFAIESIIPVGTSQTAAGVHQATQAWMARKISNFDYLMELNRSAGRSFNDFSQYPVFPWVIADYESTHLDLNNAESFRDLSKPIAALNEKRLRICLERFSDMGSSDIQPRFLFGTHYSTAAYVIFFLVRCVPDAALKLQSGTFDSDRLFISIAETWTSANTHTSDVKELIPEFFACYEGDLPPEAIITSESGSFVPGDFLLNLQEVDFGVRQDGRWVRDVELPRWASSAEDFIKKNRYALESDFVSENLHKWIDLVFGFRSRSLRDNNLFYTDAVDLQSLESSVDLDLDRLFLEFGRSPRQLFSSPHPARAPRAYTKGPTSIFSEQPPTLPGESLLGLVRCLEFEESFIVTGCALGGPLIAITSELGSLRVYGPLPKLSRAREIQVCSSALRCVRFITLDIVACAGDEGRLYVVDAMNGRVIHIHAAAHPGPITFLDTDMSLSSQGRSLLITGGADAVRGWVVSGESSIRLAYDLDPEGKLISLSASIDSHLARVACLRDDGSLLVWLLPQGGIVDAPMTDPLQISCPCAPVSLHGSQQLLAWTSNTRLVFLSSLQVTMFEVFEVPEPSIEGQPSVFEVNCGSSITTCGAYFFVGFSNGIVRVMSSTGEEICSSSLETGAEDDKVSALFTDERHVIAVTTQKLRVFRLRAKSDSDLCAYMTPRELG</sequence>
<evidence type="ECO:0000313" key="3">
    <source>
        <dbReference type="EMBL" id="CAD9236593.1"/>
    </source>
</evidence>